<dbReference type="GO" id="GO:0005886">
    <property type="term" value="C:plasma membrane"/>
    <property type="evidence" value="ECO:0007669"/>
    <property type="project" value="EnsemblPlants"/>
</dbReference>
<dbReference type="Proteomes" id="UP000594638">
    <property type="component" value="Unassembled WGS sequence"/>
</dbReference>
<dbReference type="AlphaFoldDB" id="A0A8S0V9F0"/>
<protein>
    <recommendedName>
        <fullName evidence="6">Protein GAMETE EXPRESSED 3</fullName>
    </recommendedName>
</protein>
<keyword evidence="2" id="KW-1133">Transmembrane helix</keyword>
<keyword evidence="3" id="KW-0732">Signal</keyword>
<evidence type="ECO:0000256" key="2">
    <source>
        <dbReference type="SAM" id="Phobius"/>
    </source>
</evidence>
<sequence>MSLLIKFYSTVIISLLLLSSTTAVSYAKYLRKFSSFPHSISAEEPLKKPASRLSRNFIGDDGRVYACSGRNLFSFESNGTIAWTVPLNYTCNVNLAPVHGGSRKIYLVAENRVLKVNPLKIHTSEAAVEIFFDAEVSGEITGVAVSIFSSCVLINVENRGLFAYRLYGQLLWSAGPVLYQHGYRQGCRKNVTDCYFTSIPVIDHCEASIYISNTVGELYSLSVRGPHFKWIQDLSSFDDKYTLTPGNNGRLYVTIPLRAVILALDVSTGNILWEGKIGPLSSSDYEPVVDSNGWISIGSLDGFLYSYSPTGALRKFSNLASVNSVIQVSPVLDCSGYAVNIIQTEMDGKMSQTIGGYTYVSAMKPRNIVFTLLIPASGSIYWTESDPGRLSAKLSQGDLKHFILDERMLLAIFAASRNGNPLPCRTMRQKLASSCSGGRPKSINIYTGNKRTILLFLLFESILLMVLAIVVRYCLTFWKKKKLQKLDLGEFLEKRRSLRLQKQAFDRTITELEQKAAEEAVAHEVLEKLSDLVKEREGIKRKLSTTYSLGRDRAEPKSKSLLPVYNGKTKSYSFQGSMKESFTVFHTFSDSSSADSSSKEERDKNPTEHKELAVEAKGKGPVEDDTSSDDEIHTKEYRAESSLKGTVNPLIRDHSFSEIEEVKMKSDEKVKGIVHSRGGNIRKRSMSSTN</sequence>
<dbReference type="Gramene" id="OE9A105271T1">
    <property type="protein sequence ID" value="OE9A105271C1"/>
    <property type="gene ID" value="OE9A105271"/>
</dbReference>
<feature type="chain" id="PRO_5035848404" description="Protein GAMETE EXPRESSED 3" evidence="3">
    <location>
        <begin position="24"/>
        <end position="690"/>
    </location>
</feature>
<proteinExistence type="predicted"/>
<feature type="compositionally biased region" description="Basic and acidic residues" evidence="1">
    <location>
        <begin position="597"/>
        <end position="622"/>
    </location>
</feature>
<feature type="signal peptide" evidence="3">
    <location>
        <begin position="1"/>
        <end position="23"/>
    </location>
</feature>
<evidence type="ECO:0008006" key="6">
    <source>
        <dbReference type="Google" id="ProtNLM"/>
    </source>
</evidence>
<dbReference type="InterPro" id="IPR011047">
    <property type="entry name" value="Quinoprotein_ADH-like_sf"/>
</dbReference>
<dbReference type="SUPFAM" id="SSF50998">
    <property type="entry name" value="Quinoprotein alcohol dehydrogenase-like"/>
    <property type="match status" value="1"/>
</dbReference>
<feature type="compositionally biased region" description="Basic residues" evidence="1">
    <location>
        <begin position="680"/>
        <end position="690"/>
    </location>
</feature>
<dbReference type="PANTHER" id="PTHR37253">
    <property type="entry name" value="PROTEIN GAMETE EXPRESSED 3"/>
    <property type="match status" value="1"/>
</dbReference>
<keyword evidence="2" id="KW-0472">Membrane</keyword>
<organism evidence="4 5">
    <name type="scientific">Olea europaea subsp. europaea</name>
    <dbReference type="NCBI Taxonomy" id="158383"/>
    <lineage>
        <taxon>Eukaryota</taxon>
        <taxon>Viridiplantae</taxon>
        <taxon>Streptophyta</taxon>
        <taxon>Embryophyta</taxon>
        <taxon>Tracheophyta</taxon>
        <taxon>Spermatophyta</taxon>
        <taxon>Magnoliopsida</taxon>
        <taxon>eudicotyledons</taxon>
        <taxon>Gunneridae</taxon>
        <taxon>Pentapetalae</taxon>
        <taxon>asterids</taxon>
        <taxon>lamiids</taxon>
        <taxon>Lamiales</taxon>
        <taxon>Oleaceae</taxon>
        <taxon>Oleeae</taxon>
        <taxon>Olea</taxon>
    </lineage>
</organism>
<keyword evidence="5" id="KW-1185">Reference proteome</keyword>
<dbReference type="GO" id="GO:0010183">
    <property type="term" value="P:pollen tube guidance"/>
    <property type="evidence" value="ECO:0007669"/>
    <property type="project" value="EnsemblPlants"/>
</dbReference>
<dbReference type="InterPro" id="IPR045301">
    <property type="entry name" value="GEX3-like"/>
</dbReference>
<evidence type="ECO:0000256" key="1">
    <source>
        <dbReference type="SAM" id="MobiDB-lite"/>
    </source>
</evidence>
<dbReference type="GO" id="GO:0009793">
    <property type="term" value="P:embryo development ending in seed dormancy"/>
    <property type="evidence" value="ECO:0007669"/>
    <property type="project" value="EnsemblPlants"/>
</dbReference>
<reference evidence="4 5" key="1">
    <citation type="submission" date="2019-12" db="EMBL/GenBank/DDBJ databases">
        <authorList>
            <person name="Alioto T."/>
            <person name="Alioto T."/>
            <person name="Gomez Garrido J."/>
        </authorList>
    </citation>
    <scope>NUCLEOTIDE SEQUENCE [LARGE SCALE GENOMIC DNA]</scope>
</reference>
<feature type="region of interest" description="Disordered" evidence="1">
    <location>
        <begin position="589"/>
        <end position="647"/>
    </location>
</feature>
<dbReference type="PANTHER" id="PTHR37253:SF1">
    <property type="entry name" value="PROTEIN GAMETE EXPRESSED 3"/>
    <property type="match status" value="1"/>
</dbReference>
<evidence type="ECO:0000256" key="3">
    <source>
        <dbReference type="SAM" id="SignalP"/>
    </source>
</evidence>
<dbReference type="Gene3D" id="2.130.10.10">
    <property type="entry name" value="YVTN repeat-like/Quinoprotein amine dehydrogenase"/>
    <property type="match status" value="1"/>
</dbReference>
<feature type="transmembrane region" description="Helical" evidence="2">
    <location>
        <begin position="453"/>
        <end position="475"/>
    </location>
</feature>
<feature type="compositionally biased region" description="Basic and acidic residues" evidence="1">
    <location>
        <begin position="630"/>
        <end position="641"/>
    </location>
</feature>
<gene>
    <name evidence="4" type="ORF">OLEA9_A105271</name>
</gene>
<feature type="region of interest" description="Disordered" evidence="1">
    <location>
        <begin position="670"/>
        <end position="690"/>
    </location>
</feature>
<keyword evidence="2" id="KW-0812">Transmembrane</keyword>
<dbReference type="EMBL" id="CACTIH010009179">
    <property type="protein sequence ID" value="CAA3026800.1"/>
    <property type="molecule type" value="Genomic_DNA"/>
</dbReference>
<dbReference type="InterPro" id="IPR015943">
    <property type="entry name" value="WD40/YVTN_repeat-like_dom_sf"/>
</dbReference>
<comment type="caution">
    <text evidence="4">The sequence shown here is derived from an EMBL/GenBank/DDBJ whole genome shotgun (WGS) entry which is preliminary data.</text>
</comment>
<name>A0A8S0V9F0_OLEEU</name>
<evidence type="ECO:0000313" key="4">
    <source>
        <dbReference type="EMBL" id="CAA3026800.1"/>
    </source>
</evidence>
<dbReference type="OrthoDB" id="19653at2759"/>
<accession>A0A8S0V9F0</accession>
<evidence type="ECO:0000313" key="5">
    <source>
        <dbReference type="Proteomes" id="UP000594638"/>
    </source>
</evidence>